<geneLocation type="plasmid" evidence="7">
    <name>unnamed1</name>
</geneLocation>
<comment type="subcellular location">
    <subcellularLocation>
        <location evidence="1">Cell septum</location>
    </subcellularLocation>
</comment>
<keyword evidence="6" id="KW-0131">Cell cycle</keyword>
<evidence type="ECO:0000256" key="3">
    <source>
        <dbReference type="ARBA" id="ARBA00022618"/>
    </source>
</evidence>
<dbReference type="Gene3D" id="2.30.31.20">
    <property type="entry name" value="Sporulation-specific cell division protein SsgB"/>
    <property type="match status" value="1"/>
</dbReference>
<comment type="similarity">
    <text evidence="2">Belongs to the SsgA family.</text>
</comment>
<dbReference type="InterPro" id="IPR006776">
    <property type="entry name" value="SsgB"/>
</dbReference>
<evidence type="ECO:0000313" key="7">
    <source>
        <dbReference type="EMBL" id="MDU9001363.1"/>
    </source>
</evidence>
<keyword evidence="8" id="KW-1185">Reference proteome</keyword>
<proteinExistence type="inferred from homology"/>
<evidence type="ECO:0000313" key="8">
    <source>
        <dbReference type="Proteomes" id="UP001257627"/>
    </source>
</evidence>
<gene>
    <name evidence="7" type="ORF">PU648_55830</name>
</gene>
<keyword evidence="3" id="KW-0132">Cell division</keyword>
<dbReference type="RefSeq" id="WP_266944245.1">
    <property type="nucleotide sequence ID" value="NZ_JAPEMK010000002.1"/>
</dbReference>
<sequence length="156" mass="17533">MHSDRAHTGHEASAAQCGPPVLLTTLRRLFGPDGSSPLLCRMRYAADDPYAVAVDLFGDLDMDVCVTWVVARDLLAWGTRRPSGEGDFRIWPSYRRTGEPACLCFSLIRPEGHVTFEADLADVRHWLDATYALVPSGTEHRMIDWDTLTAQWLDRM</sequence>
<keyword evidence="4" id="KW-0749">Sporulation</keyword>
<accession>A0ABU3V5H7</accession>
<keyword evidence="7" id="KW-0614">Plasmid</keyword>
<name>A0ABU3V5H7_9ACTN</name>
<reference evidence="7 8" key="1">
    <citation type="submission" date="2023-02" db="EMBL/GenBank/DDBJ databases">
        <authorList>
            <person name="Maleckis M."/>
        </authorList>
    </citation>
    <scope>NUCLEOTIDE SEQUENCE [LARGE SCALE GENOMIC DNA]</scope>
    <source>
        <strain evidence="7 8">P8-A2</strain>
        <plasmid evidence="7">unnamed1</plasmid>
    </source>
</reference>
<dbReference type="EMBL" id="JARAKF010000003">
    <property type="protein sequence ID" value="MDU9001363.1"/>
    <property type="molecule type" value="Genomic_DNA"/>
</dbReference>
<dbReference type="InterPro" id="IPR038658">
    <property type="entry name" value="SsgB_sf"/>
</dbReference>
<keyword evidence="5" id="KW-0717">Septation</keyword>
<comment type="caution">
    <text evidence="7">The sequence shown here is derived from an EMBL/GenBank/DDBJ whole genome shotgun (WGS) entry which is preliminary data.</text>
</comment>
<evidence type="ECO:0000256" key="2">
    <source>
        <dbReference type="ARBA" id="ARBA00009323"/>
    </source>
</evidence>
<organism evidence="7 8">
    <name type="scientific">Streptomyces mirabilis</name>
    <dbReference type="NCBI Taxonomy" id="68239"/>
    <lineage>
        <taxon>Bacteria</taxon>
        <taxon>Bacillati</taxon>
        <taxon>Actinomycetota</taxon>
        <taxon>Actinomycetes</taxon>
        <taxon>Kitasatosporales</taxon>
        <taxon>Streptomycetaceae</taxon>
        <taxon>Streptomyces</taxon>
    </lineage>
</organism>
<dbReference type="Proteomes" id="UP001257627">
    <property type="component" value="Unassembled WGS sequence"/>
</dbReference>
<evidence type="ECO:0000256" key="1">
    <source>
        <dbReference type="ARBA" id="ARBA00004431"/>
    </source>
</evidence>
<evidence type="ECO:0000256" key="5">
    <source>
        <dbReference type="ARBA" id="ARBA00023210"/>
    </source>
</evidence>
<protein>
    <submittedName>
        <fullName evidence="7">SsgA family sporulation/cell division regulator</fullName>
    </submittedName>
</protein>
<evidence type="ECO:0000256" key="6">
    <source>
        <dbReference type="ARBA" id="ARBA00023306"/>
    </source>
</evidence>
<dbReference type="Pfam" id="PF04686">
    <property type="entry name" value="SsgA"/>
    <property type="match status" value="1"/>
</dbReference>
<evidence type="ECO:0000256" key="4">
    <source>
        <dbReference type="ARBA" id="ARBA00022969"/>
    </source>
</evidence>